<feature type="compositionally biased region" description="Acidic residues" evidence="1">
    <location>
        <begin position="47"/>
        <end position="59"/>
    </location>
</feature>
<feature type="compositionally biased region" description="Polar residues" evidence="1">
    <location>
        <begin position="1"/>
        <end position="10"/>
    </location>
</feature>
<dbReference type="EMBL" id="ML995818">
    <property type="protein sequence ID" value="KAF2771692.1"/>
    <property type="molecule type" value="Genomic_DNA"/>
</dbReference>
<gene>
    <name evidence="2" type="ORF">EJ03DRAFT_21976</name>
</gene>
<keyword evidence="3" id="KW-1185">Reference proteome</keyword>
<sequence>MGRQQAQLSQKMAAERTPHPLRHHRQQTTPETAPPPPYTAISQAQAQEEDDDDDDDTSDSEANSTNPLPISLTINAAHTITGSNNLIPTTTGPSPTILQDATRLSTLLLATLNQLNNHPPTTTPAGNAKRALKLDLTINCGLTLVGDRNVVGNVMLKPRGPGVGAMAGPGAGVGVDAGGRGEGLGNVVAGAKRKFEDGGREEGGAKRGRV</sequence>
<organism evidence="2 3">
    <name type="scientific">Teratosphaeria nubilosa</name>
    <dbReference type="NCBI Taxonomy" id="161662"/>
    <lineage>
        <taxon>Eukaryota</taxon>
        <taxon>Fungi</taxon>
        <taxon>Dikarya</taxon>
        <taxon>Ascomycota</taxon>
        <taxon>Pezizomycotina</taxon>
        <taxon>Dothideomycetes</taxon>
        <taxon>Dothideomycetidae</taxon>
        <taxon>Mycosphaerellales</taxon>
        <taxon>Teratosphaeriaceae</taxon>
        <taxon>Teratosphaeria</taxon>
    </lineage>
</organism>
<protein>
    <submittedName>
        <fullName evidence="2">Uncharacterized protein</fullName>
    </submittedName>
</protein>
<dbReference type="AlphaFoldDB" id="A0A6G1LGI8"/>
<evidence type="ECO:0000313" key="2">
    <source>
        <dbReference type="EMBL" id="KAF2771692.1"/>
    </source>
</evidence>
<accession>A0A6G1LGI8</accession>
<evidence type="ECO:0000256" key="1">
    <source>
        <dbReference type="SAM" id="MobiDB-lite"/>
    </source>
</evidence>
<dbReference type="Proteomes" id="UP000799436">
    <property type="component" value="Unassembled WGS sequence"/>
</dbReference>
<feature type="region of interest" description="Disordered" evidence="1">
    <location>
        <begin position="1"/>
        <end position="71"/>
    </location>
</feature>
<proteinExistence type="predicted"/>
<evidence type="ECO:0000313" key="3">
    <source>
        <dbReference type="Proteomes" id="UP000799436"/>
    </source>
</evidence>
<reference evidence="2" key="1">
    <citation type="journal article" date="2020" name="Stud. Mycol.">
        <title>101 Dothideomycetes genomes: a test case for predicting lifestyles and emergence of pathogens.</title>
        <authorList>
            <person name="Haridas S."/>
            <person name="Albert R."/>
            <person name="Binder M."/>
            <person name="Bloem J."/>
            <person name="Labutti K."/>
            <person name="Salamov A."/>
            <person name="Andreopoulos B."/>
            <person name="Baker S."/>
            <person name="Barry K."/>
            <person name="Bills G."/>
            <person name="Bluhm B."/>
            <person name="Cannon C."/>
            <person name="Castanera R."/>
            <person name="Culley D."/>
            <person name="Daum C."/>
            <person name="Ezra D."/>
            <person name="Gonzalez J."/>
            <person name="Henrissat B."/>
            <person name="Kuo A."/>
            <person name="Liang C."/>
            <person name="Lipzen A."/>
            <person name="Lutzoni F."/>
            <person name="Magnuson J."/>
            <person name="Mondo S."/>
            <person name="Nolan M."/>
            <person name="Ohm R."/>
            <person name="Pangilinan J."/>
            <person name="Park H.-J."/>
            <person name="Ramirez L."/>
            <person name="Alfaro M."/>
            <person name="Sun H."/>
            <person name="Tritt A."/>
            <person name="Yoshinaga Y."/>
            <person name="Zwiers L.-H."/>
            <person name="Turgeon B."/>
            <person name="Goodwin S."/>
            <person name="Spatafora J."/>
            <person name="Crous P."/>
            <person name="Grigoriev I."/>
        </authorList>
    </citation>
    <scope>NUCLEOTIDE SEQUENCE</scope>
    <source>
        <strain evidence="2">CBS 116005</strain>
    </source>
</reference>
<dbReference type="OrthoDB" id="3942467at2759"/>
<name>A0A6G1LGI8_9PEZI</name>